<dbReference type="Gene3D" id="2.60.40.420">
    <property type="entry name" value="Cupredoxins - blue copper proteins"/>
    <property type="match status" value="2"/>
</dbReference>
<evidence type="ECO:0000256" key="2">
    <source>
        <dbReference type="ARBA" id="ARBA00022723"/>
    </source>
</evidence>
<feature type="compositionally biased region" description="Low complexity" evidence="7">
    <location>
        <begin position="263"/>
        <end position="307"/>
    </location>
</feature>
<feature type="region of interest" description="Disordered" evidence="7">
    <location>
        <begin position="263"/>
        <end position="318"/>
    </location>
</feature>
<dbReference type="Proteomes" id="UP001324115">
    <property type="component" value="Unassembled WGS sequence"/>
</dbReference>
<accession>A0AAN7JAN2</accession>
<keyword evidence="6" id="KW-0325">Glycoprotein</keyword>
<name>A0AAN7JAN2_QUERU</name>
<evidence type="ECO:0000256" key="4">
    <source>
        <dbReference type="ARBA" id="ARBA00023008"/>
    </source>
</evidence>
<keyword evidence="3" id="KW-0249">Electron transport</keyword>
<feature type="domain" description="Phytocyanin" evidence="9">
    <location>
        <begin position="26"/>
        <end position="128"/>
    </location>
</feature>
<keyword evidence="11" id="KW-1185">Reference proteome</keyword>
<dbReference type="PANTHER" id="PTHR33021:SF325">
    <property type="entry name" value="PHYTOCYANIN DOMAIN-CONTAINING PROTEIN"/>
    <property type="match status" value="1"/>
</dbReference>
<dbReference type="InterPro" id="IPR003245">
    <property type="entry name" value="Phytocyanin_dom"/>
</dbReference>
<dbReference type="EMBL" id="JAXUIC010000002">
    <property type="protein sequence ID" value="KAK4604451.1"/>
    <property type="molecule type" value="Genomic_DNA"/>
</dbReference>
<proteinExistence type="predicted"/>
<dbReference type="GO" id="GO:0009055">
    <property type="term" value="F:electron transfer activity"/>
    <property type="evidence" value="ECO:0007669"/>
    <property type="project" value="InterPro"/>
</dbReference>
<dbReference type="InterPro" id="IPR039391">
    <property type="entry name" value="Phytocyanin-like"/>
</dbReference>
<dbReference type="GO" id="GO:0005886">
    <property type="term" value="C:plasma membrane"/>
    <property type="evidence" value="ECO:0007669"/>
    <property type="project" value="TreeGrafter"/>
</dbReference>
<organism evidence="10 11">
    <name type="scientific">Quercus rubra</name>
    <name type="common">Northern red oak</name>
    <name type="synonym">Quercus borealis</name>
    <dbReference type="NCBI Taxonomy" id="3512"/>
    <lineage>
        <taxon>Eukaryota</taxon>
        <taxon>Viridiplantae</taxon>
        <taxon>Streptophyta</taxon>
        <taxon>Embryophyta</taxon>
        <taxon>Tracheophyta</taxon>
        <taxon>Spermatophyta</taxon>
        <taxon>Magnoliopsida</taxon>
        <taxon>eudicotyledons</taxon>
        <taxon>Gunneridae</taxon>
        <taxon>Pentapetalae</taxon>
        <taxon>rosids</taxon>
        <taxon>fabids</taxon>
        <taxon>Fagales</taxon>
        <taxon>Fagaceae</taxon>
        <taxon>Quercus</taxon>
    </lineage>
</organism>
<dbReference type="PANTHER" id="PTHR33021">
    <property type="entry name" value="BLUE COPPER PROTEIN"/>
    <property type="match status" value="1"/>
</dbReference>
<dbReference type="FunFam" id="2.60.40.420:FF:000003">
    <property type="entry name" value="Blue copper"/>
    <property type="match status" value="1"/>
</dbReference>
<evidence type="ECO:0000313" key="11">
    <source>
        <dbReference type="Proteomes" id="UP001324115"/>
    </source>
</evidence>
<keyword evidence="1" id="KW-0813">Transport</keyword>
<evidence type="ECO:0000256" key="8">
    <source>
        <dbReference type="SAM" id="SignalP"/>
    </source>
</evidence>
<dbReference type="SUPFAM" id="SSF49503">
    <property type="entry name" value="Cupredoxins"/>
    <property type="match status" value="2"/>
</dbReference>
<keyword evidence="2" id="KW-0479">Metal-binding</keyword>
<evidence type="ECO:0000256" key="6">
    <source>
        <dbReference type="ARBA" id="ARBA00023180"/>
    </source>
</evidence>
<evidence type="ECO:0000313" key="10">
    <source>
        <dbReference type="EMBL" id="KAK4604451.1"/>
    </source>
</evidence>
<protein>
    <recommendedName>
        <fullName evidence="9">Phytocyanin domain-containing protein</fullName>
    </recommendedName>
</protein>
<evidence type="ECO:0000256" key="3">
    <source>
        <dbReference type="ARBA" id="ARBA00022982"/>
    </source>
</evidence>
<gene>
    <name evidence="10" type="ORF">RGQ29_012805</name>
</gene>
<dbReference type="CDD" id="cd13920">
    <property type="entry name" value="Stellacyanin"/>
    <property type="match status" value="1"/>
</dbReference>
<dbReference type="InterPro" id="IPR008972">
    <property type="entry name" value="Cupredoxin"/>
</dbReference>
<evidence type="ECO:0000256" key="1">
    <source>
        <dbReference type="ARBA" id="ARBA00022448"/>
    </source>
</evidence>
<reference evidence="10 11" key="1">
    <citation type="journal article" date="2023" name="G3 (Bethesda)">
        <title>A haplotype-resolved chromosome-scale genome for Quercus rubra L. provides insights into the genetics of adaptive traits for red oak species.</title>
        <authorList>
            <person name="Kapoor B."/>
            <person name="Jenkins J."/>
            <person name="Schmutz J."/>
            <person name="Zhebentyayeva T."/>
            <person name="Kuelheim C."/>
            <person name="Coggeshall M."/>
            <person name="Heim C."/>
            <person name="Lasky J.R."/>
            <person name="Leites L."/>
            <person name="Islam-Faridi N."/>
            <person name="Romero-Severson J."/>
            <person name="DeLeo V.L."/>
            <person name="Lucas S.M."/>
            <person name="Lazic D."/>
            <person name="Gailing O."/>
            <person name="Carlson J."/>
            <person name="Staton M."/>
        </authorList>
    </citation>
    <scope>NUCLEOTIDE SEQUENCE [LARGE SCALE GENOMIC DNA]</scope>
    <source>
        <strain evidence="10">Pseudo-F2</strain>
    </source>
</reference>
<comment type="caution">
    <text evidence="10">The sequence shown here is derived from an EMBL/GenBank/DDBJ whole genome shotgun (WGS) entry which is preliminary data.</text>
</comment>
<feature type="signal peptide" evidence="8">
    <location>
        <begin position="1"/>
        <end position="24"/>
    </location>
</feature>
<dbReference type="GO" id="GO:0046872">
    <property type="term" value="F:metal ion binding"/>
    <property type="evidence" value="ECO:0007669"/>
    <property type="project" value="UniProtKB-KW"/>
</dbReference>
<feature type="compositionally biased region" description="Pro residues" evidence="7">
    <location>
        <begin position="133"/>
        <end position="155"/>
    </location>
</feature>
<feature type="chain" id="PRO_5042845061" description="Phytocyanin domain-containing protein" evidence="8">
    <location>
        <begin position="25"/>
        <end position="337"/>
    </location>
</feature>
<dbReference type="Pfam" id="PF02298">
    <property type="entry name" value="Cu_bind_like"/>
    <property type="match status" value="2"/>
</dbReference>
<evidence type="ECO:0000256" key="5">
    <source>
        <dbReference type="ARBA" id="ARBA00023157"/>
    </source>
</evidence>
<feature type="domain" description="Phytocyanin" evidence="9">
    <location>
        <begin position="161"/>
        <end position="264"/>
    </location>
</feature>
<feature type="region of interest" description="Disordered" evidence="7">
    <location>
        <begin position="129"/>
        <end position="155"/>
    </location>
</feature>
<sequence length="337" mass="34946">MARKLNFVFLVVIAVTALLQSSVAQTNFQVGDALGWTIPSSVSTYSTWAANKNFIKGDILVFNFTTSQHTVAKVSKADYDSCNPNNPISIQTNGPATVTLNETGAQYYICTVSTHCSFGQKLAINVSAATSSAPPPSTSPAATPTPAPALAPAPTPSRGPATYIVGDALGWNVISNASVAYQNWASNKTFFVGDILVFNFANRTHNVAEVTKQNYNSCNTTNPLSLNANPPVRMTLTKAGEHFFTCTVSGHCSAGQKLALNVTGSTTATPPSSATSPSSTTAPPPSTTATPPSTTTNPSVPSPTSGVTPPPPPSSATSLRVTGLCATFLSIVLVFLN</sequence>
<keyword evidence="5" id="KW-1015">Disulfide bond</keyword>
<keyword evidence="4" id="KW-0186">Copper</keyword>
<evidence type="ECO:0000259" key="9">
    <source>
        <dbReference type="PROSITE" id="PS51485"/>
    </source>
</evidence>
<dbReference type="PROSITE" id="PS51485">
    <property type="entry name" value="PHYTOCYANIN"/>
    <property type="match status" value="2"/>
</dbReference>
<dbReference type="FunFam" id="2.60.40.420:FF:000034">
    <property type="entry name" value="Cupredoxin superfamily protein"/>
    <property type="match status" value="1"/>
</dbReference>
<keyword evidence="8" id="KW-0732">Signal</keyword>
<dbReference type="AlphaFoldDB" id="A0AAN7JAN2"/>
<evidence type="ECO:0000256" key="7">
    <source>
        <dbReference type="SAM" id="MobiDB-lite"/>
    </source>
</evidence>